<accession>A0ABZ2LME2</accession>
<dbReference type="SUPFAM" id="SSF53067">
    <property type="entry name" value="Actin-like ATPase domain"/>
    <property type="match status" value="1"/>
</dbReference>
<dbReference type="EMBL" id="CP089984">
    <property type="protein sequence ID" value="WXB11927.1"/>
    <property type="molecule type" value="Genomic_DNA"/>
</dbReference>
<dbReference type="InterPro" id="IPR043129">
    <property type="entry name" value="ATPase_NBD"/>
</dbReference>
<dbReference type="RefSeq" id="WP_394821543.1">
    <property type="nucleotide sequence ID" value="NZ_CP089984.1"/>
</dbReference>
<dbReference type="InterPro" id="IPR036390">
    <property type="entry name" value="WH_DNA-bd_sf"/>
</dbReference>
<dbReference type="PANTHER" id="PTHR18964">
    <property type="entry name" value="ROK (REPRESSOR, ORF, KINASE) FAMILY"/>
    <property type="match status" value="1"/>
</dbReference>
<keyword evidence="4" id="KW-1185">Reference proteome</keyword>
<organism evidence="3 4">
    <name type="scientific">Pendulispora albinea</name>
    <dbReference type="NCBI Taxonomy" id="2741071"/>
    <lineage>
        <taxon>Bacteria</taxon>
        <taxon>Pseudomonadati</taxon>
        <taxon>Myxococcota</taxon>
        <taxon>Myxococcia</taxon>
        <taxon>Myxococcales</taxon>
        <taxon>Sorangiineae</taxon>
        <taxon>Pendulisporaceae</taxon>
        <taxon>Pendulispora</taxon>
    </lineage>
</organism>
<feature type="domain" description="HTH marR-type" evidence="2">
    <location>
        <begin position="9"/>
        <end position="49"/>
    </location>
</feature>
<evidence type="ECO:0000256" key="1">
    <source>
        <dbReference type="ARBA" id="ARBA00006479"/>
    </source>
</evidence>
<dbReference type="Pfam" id="PF12802">
    <property type="entry name" value="MarR_2"/>
    <property type="match status" value="1"/>
</dbReference>
<protein>
    <submittedName>
        <fullName evidence="3">ROK family transcriptional regulator</fullName>
    </submittedName>
</protein>
<dbReference type="Pfam" id="PF00480">
    <property type="entry name" value="ROK"/>
    <property type="match status" value="1"/>
</dbReference>
<evidence type="ECO:0000313" key="3">
    <source>
        <dbReference type="EMBL" id="WXB11927.1"/>
    </source>
</evidence>
<name>A0ABZ2LME2_9BACT</name>
<dbReference type="SUPFAM" id="SSF46785">
    <property type="entry name" value="Winged helix' DNA-binding domain"/>
    <property type="match status" value="1"/>
</dbReference>
<dbReference type="InterPro" id="IPR000600">
    <property type="entry name" value="ROK"/>
</dbReference>
<dbReference type="PANTHER" id="PTHR18964:SF149">
    <property type="entry name" value="BIFUNCTIONAL UDP-N-ACETYLGLUCOSAMINE 2-EPIMERASE_N-ACETYLMANNOSAMINE KINASE"/>
    <property type="match status" value="1"/>
</dbReference>
<proteinExistence type="inferred from homology"/>
<reference evidence="3 4" key="1">
    <citation type="submission" date="2021-12" db="EMBL/GenBank/DDBJ databases">
        <title>Discovery of the Pendulisporaceae a myxobacterial family with distinct sporulation behavior and unique specialized metabolism.</title>
        <authorList>
            <person name="Garcia R."/>
            <person name="Popoff A."/>
            <person name="Bader C.D."/>
            <person name="Loehr J."/>
            <person name="Walesch S."/>
            <person name="Walt C."/>
            <person name="Boldt J."/>
            <person name="Bunk B."/>
            <person name="Haeckl F.J.F.P.J."/>
            <person name="Gunesch A.P."/>
            <person name="Birkelbach J."/>
            <person name="Nuebel U."/>
            <person name="Pietschmann T."/>
            <person name="Bach T."/>
            <person name="Mueller R."/>
        </authorList>
    </citation>
    <scope>NUCLEOTIDE SEQUENCE [LARGE SCALE GENOMIC DNA]</scope>
    <source>
        <strain evidence="3 4">MSr11954</strain>
    </source>
</reference>
<sequence length="393" mass="40425">MREHNLAVVLAEVIRHQPVTRARLAEITGFTKTTVSNLLTVLAEAGLVRDGGFVHEGERGRPGVAVSIDPNGAAGLGLEINVDYLAACIVDFGRRIRYRHVVASDHRGRAPEAVVEALSRLAREALASAKAQELAVAGAVVALPGLIDREQGLLRRAPNLGWGQVPIRSLLRAGLPALRLAVDEDNEANLAALGELWFGAGRELGDFVHVSGEIGIGAGIVMDGRIFRGAHGFAGELGHIVVERGGAACGCGGRGCLEQSAGQEAILRAAGLEGTKVTSAASADGSLSALLARLEAGDDRARSAVKRAGKALGITLASVVHLLDPDTIVLGGIFSALAPWAKPAVAKVLAKGSGTLRDAMPRLVVSRLAGGAAVLGAAGLVVERVTAEPALLL</sequence>
<comment type="similarity">
    <text evidence="1">Belongs to the ROK (NagC/XylR) family.</text>
</comment>
<dbReference type="InterPro" id="IPR000835">
    <property type="entry name" value="HTH_MarR-typ"/>
</dbReference>
<dbReference type="Gene3D" id="3.30.420.40">
    <property type="match status" value="2"/>
</dbReference>
<evidence type="ECO:0000259" key="2">
    <source>
        <dbReference type="Pfam" id="PF12802"/>
    </source>
</evidence>
<evidence type="ECO:0000313" key="4">
    <source>
        <dbReference type="Proteomes" id="UP001370348"/>
    </source>
</evidence>
<dbReference type="Proteomes" id="UP001370348">
    <property type="component" value="Chromosome"/>
</dbReference>
<gene>
    <name evidence="3" type="ORF">LZC94_29230</name>
</gene>
<dbReference type="InterPro" id="IPR036388">
    <property type="entry name" value="WH-like_DNA-bd_sf"/>
</dbReference>
<dbReference type="Gene3D" id="1.10.10.10">
    <property type="entry name" value="Winged helix-like DNA-binding domain superfamily/Winged helix DNA-binding domain"/>
    <property type="match status" value="1"/>
</dbReference>